<sequence>MEATEVTKVKCLGGHVCDRNQPFTEETRATEVVIMGATGVVSMVRRFIEVDQLILLSPNVGGDRIFKMGERVEESKWSSPVSEDMTHSGCAVMSWDITA</sequence>
<evidence type="ECO:0000313" key="2">
    <source>
        <dbReference type="Proteomes" id="UP000735302"/>
    </source>
</evidence>
<name>A0AAV3Z636_9GAST</name>
<proteinExistence type="predicted"/>
<dbReference type="AlphaFoldDB" id="A0AAV3Z636"/>
<dbReference type="Proteomes" id="UP000735302">
    <property type="component" value="Unassembled WGS sequence"/>
</dbReference>
<gene>
    <name evidence="1" type="ORF">PoB_001648700</name>
</gene>
<accession>A0AAV3Z636</accession>
<evidence type="ECO:0000313" key="1">
    <source>
        <dbReference type="EMBL" id="GFN89981.1"/>
    </source>
</evidence>
<keyword evidence="2" id="KW-1185">Reference proteome</keyword>
<comment type="caution">
    <text evidence="1">The sequence shown here is derived from an EMBL/GenBank/DDBJ whole genome shotgun (WGS) entry which is preliminary data.</text>
</comment>
<reference evidence="1 2" key="1">
    <citation type="journal article" date="2021" name="Elife">
        <title>Chloroplast acquisition without the gene transfer in kleptoplastic sea slugs, Plakobranchus ocellatus.</title>
        <authorList>
            <person name="Maeda T."/>
            <person name="Takahashi S."/>
            <person name="Yoshida T."/>
            <person name="Shimamura S."/>
            <person name="Takaki Y."/>
            <person name="Nagai Y."/>
            <person name="Toyoda A."/>
            <person name="Suzuki Y."/>
            <person name="Arimoto A."/>
            <person name="Ishii H."/>
            <person name="Satoh N."/>
            <person name="Nishiyama T."/>
            <person name="Hasebe M."/>
            <person name="Maruyama T."/>
            <person name="Minagawa J."/>
            <person name="Obokata J."/>
            <person name="Shigenobu S."/>
        </authorList>
    </citation>
    <scope>NUCLEOTIDE SEQUENCE [LARGE SCALE GENOMIC DNA]</scope>
</reference>
<organism evidence="1 2">
    <name type="scientific">Plakobranchus ocellatus</name>
    <dbReference type="NCBI Taxonomy" id="259542"/>
    <lineage>
        <taxon>Eukaryota</taxon>
        <taxon>Metazoa</taxon>
        <taxon>Spiralia</taxon>
        <taxon>Lophotrochozoa</taxon>
        <taxon>Mollusca</taxon>
        <taxon>Gastropoda</taxon>
        <taxon>Heterobranchia</taxon>
        <taxon>Euthyneura</taxon>
        <taxon>Panpulmonata</taxon>
        <taxon>Sacoglossa</taxon>
        <taxon>Placobranchoidea</taxon>
        <taxon>Plakobranchidae</taxon>
        <taxon>Plakobranchus</taxon>
    </lineage>
</organism>
<protein>
    <submittedName>
        <fullName evidence="1">Uncharacterized protein</fullName>
    </submittedName>
</protein>
<dbReference type="EMBL" id="BLXT01001969">
    <property type="protein sequence ID" value="GFN89981.1"/>
    <property type="molecule type" value="Genomic_DNA"/>
</dbReference>